<sequence length="156" mass="16684">MTLQTQVKVFSADLASFGGVRLRRVSVLVGGQPRQLLLHELGRAGAFVMSGADGAAAYAGELLVKAEWGEPLGSVTELHSDPVSGEVQGYTVQLRVKGQHPVTVQVAADATFWWNGELCCTKRAAYHLRDIGRGRRDPRSPLPPAPARGRVRASAA</sequence>
<name>A0A418UZG1_9DEIO</name>
<dbReference type="EMBL" id="QYUJ01000030">
    <property type="protein sequence ID" value="RJF68885.1"/>
    <property type="molecule type" value="Genomic_DNA"/>
</dbReference>
<dbReference type="Proteomes" id="UP000286287">
    <property type="component" value="Unassembled WGS sequence"/>
</dbReference>
<evidence type="ECO:0000313" key="3">
    <source>
        <dbReference type="Proteomes" id="UP000286287"/>
    </source>
</evidence>
<feature type="region of interest" description="Disordered" evidence="1">
    <location>
        <begin position="132"/>
        <end position="156"/>
    </location>
</feature>
<evidence type="ECO:0000256" key="1">
    <source>
        <dbReference type="SAM" id="MobiDB-lite"/>
    </source>
</evidence>
<dbReference type="RefSeq" id="WP_119766755.1">
    <property type="nucleotide sequence ID" value="NZ_QYUJ01000030.1"/>
</dbReference>
<accession>A0A418UZG1</accession>
<dbReference type="AlphaFoldDB" id="A0A418UZG1"/>
<gene>
    <name evidence="2" type="ORF">D3875_21245</name>
</gene>
<dbReference type="OrthoDB" id="9930130at2"/>
<proteinExistence type="predicted"/>
<reference evidence="2 3" key="1">
    <citation type="submission" date="2018-09" db="EMBL/GenBank/DDBJ databases">
        <authorList>
            <person name="Zhu H."/>
        </authorList>
    </citation>
    <scope>NUCLEOTIDE SEQUENCE [LARGE SCALE GENOMIC DNA]</scope>
    <source>
        <strain evidence="2 3">K2S05-167</strain>
    </source>
</reference>
<evidence type="ECO:0000313" key="2">
    <source>
        <dbReference type="EMBL" id="RJF68885.1"/>
    </source>
</evidence>
<comment type="caution">
    <text evidence="2">The sequence shown here is derived from an EMBL/GenBank/DDBJ whole genome shotgun (WGS) entry which is preliminary data.</text>
</comment>
<organism evidence="2 3">
    <name type="scientific">Deinococcus cavernae</name>
    <dbReference type="NCBI Taxonomy" id="2320857"/>
    <lineage>
        <taxon>Bacteria</taxon>
        <taxon>Thermotogati</taxon>
        <taxon>Deinococcota</taxon>
        <taxon>Deinococci</taxon>
        <taxon>Deinococcales</taxon>
        <taxon>Deinococcaceae</taxon>
        <taxon>Deinococcus</taxon>
    </lineage>
</organism>
<protein>
    <submittedName>
        <fullName evidence="2">Uncharacterized protein</fullName>
    </submittedName>
</protein>
<keyword evidence="3" id="KW-1185">Reference proteome</keyword>